<accession>A0A9X0BPD0</accession>
<comment type="caution">
    <text evidence="2">The sequence shown here is derived from an EMBL/GenBank/DDBJ whole genome shotgun (WGS) entry which is preliminary data.</text>
</comment>
<reference evidence="2" key="2">
    <citation type="journal article" date="2023" name="IMA Fungus">
        <title>Comparative genomic study of the Penicillium genus elucidates a diverse pangenome and 15 lateral gene transfer events.</title>
        <authorList>
            <person name="Petersen C."/>
            <person name="Sorensen T."/>
            <person name="Nielsen M.R."/>
            <person name="Sondergaard T.E."/>
            <person name="Sorensen J.L."/>
            <person name="Fitzpatrick D.A."/>
            <person name="Frisvad J.C."/>
            <person name="Nielsen K.L."/>
        </authorList>
    </citation>
    <scope>NUCLEOTIDE SEQUENCE</scope>
    <source>
        <strain evidence="2">IBT 30728</strain>
    </source>
</reference>
<dbReference type="RefSeq" id="XP_056788031.1">
    <property type="nucleotide sequence ID" value="XM_056937232.1"/>
</dbReference>
<dbReference type="Proteomes" id="UP001148312">
    <property type="component" value="Unassembled WGS sequence"/>
</dbReference>
<evidence type="ECO:0000256" key="1">
    <source>
        <dbReference type="SAM" id="MobiDB-lite"/>
    </source>
</evidence>
<dbReference type="AlphaFoldDB" id="A0A9X0BPD0"/>
<proteinExistence type="predicted"/>
<sequence>MYQQQSVGRPASKSAVLLVKDENDSSWRECRRPTTANVLRSRECVAPGSEVEKTDRAASSKDACEDKLWSKDEEREDDAILPGTNGPTSPSVVLGRGKEDRMIARCSPRMRSEGLRTTGSVTSG</sequence>
<protein>
    <submittedName>
        <fullName evidence="2">Uncharacterized protein</fullName>
    </submittedName>
</protein>
<name>A0A9X0BPD0_9EURO</name>
<dbReference type="EMBL" id="JAPWDQ010000010">
    <property type="protein sequence ID" value="KAJ5477487.1"/>
    <property type="molecule type" value="Genomic_DNA"/>
</dbReference>
<feature type="region of interest" description="Disordered" evidence="1">
    <location>
        <begin position="46"/>
        <end position="100"/>
    </location>
</feature>
<evidence type="ECO:0000313" key="2">
    <source>
        <dbReference type="EMBL" id="KAJ5477487.1"/>
    </source>
</evidence>
<evidence type="ECO:0000313" key="3">
    <source>
        <dbReference type="Proteomes" id="UP001148312"/>
    </source>
</evidence>
<reference evidence="2" key="1">
    <citation type="submission" date="2022-12" db="EMBL/GenBank/DDBJ databases">
        <authorList>
            <person name="Petersen C."/>
        </authorList>
    </citation>
    <scope>NUCLEOTIDE SEQUENCE</scope>
    <source>
        <strain evidence="2">IBT 30728</strain>
    </source>
</reference>
<organism evidence="2 3">
    <name type="scientific">Penicillium diatomitis</name>
    <dbReference type="NCBI Taxonomy" id="2819901"/>
    <lineage>
        <taxon>Eukaryota</taxon>
        <taxon>Fungi</taxon>
        <taxon>Dikarya</taxon>
        <taxon>Ascomycota</taxon>
        <taxon>Pezizomycotina</taxon>
        <taxon>Eurotiomycetes</taxon>
        <taxon>Eurotiomycetidae</taxon>
        <taxon>Eurotiales</taxon>
        <taxon>Aspergillaceae</taxon>
        <taxon>Penicillium</taxon>
    </lineage>
</organism>
<feature type="compositionally biased region" description="Basic and acidic residues" evidence="1">
    <location>
        <begin position="50"/>
        <end position="73"/>
    </location>
</feature>
<keyword evidence="3" id="KW-1185">Reference proteome</keyword>
<gene>
    <name evidence="2" type="ORF">N7539_007631</name>
</gene>
<dbReference type="GeneID" id="81627481"/>